<proteinExistence type="predicted"/>
<evidence type="ECO:0000313" key="1">
    <source>
        <dbReference type="EMBL" id="UTR82913.1"/>
    </source>
</evidence>
<reference evidence="1" key="1">
    <citation type="submission" date="2022-07" db="EMBL/GenBank/DDBJ databases">
        <title>Genomic of Streptomyces cavourensis F2.</title>
        <authorList>
            <person name="Hu S."/>
            <person name="Liang W."/>
        </authorList>
    </citation>
    <scope>NUCLEOTIDE SEQUENCE</scope>
    <source>
        <strain evidence="1">F2</strain>
    </source>
</reference>
<dbReference type="EMBL" id="CP101397">
    <property type="protein sequence ID" value="UTR82913.1"/>
    <property type="molecule type" value="Genomic_DNA"/>
</dbReference>
<dbReference type="GeneID" id="97337618"/>
<evidence type="ECO:0000313" key="2">
    <source>
        <dbReference type="Proteomes" id="UP001058236"/>
    </source>
</evidence>
<dbReference type="Proteomes" id="UP001058236">
    <property type="component" value="Chromosome"/>
</dbReference>
<gene>
    <name evidence="1" type="ORF">NLU04_32840</name>
</gene>
<keyword evidence="2" id="KW-1185">Reference proteome</keyword>
<sequence>MFLNLQEHDAPSRWCSRMRMRHRLGAGEMNPSSEDEAEMYKRMLRSVLATVFVGALAFGTLAAQGAEDITWTAPKPDSGSAASVALSGDITWGVTSSHPVA</sequence>
<dbReference type="RefSeq" id="WP_229865776.1">
    <property type="nucleotide sequence ID" value="NZ_BMSP01000001.1"/>
</dbReference>
<protein>
    <submittedName>
        <fullName evidence="1">Uncharacterized protein</fullName>
    </submittedName>
</protein>
<accession>A0ABY5FHA9</accession>
<organism evidence="1 2">
    <name type="scientific">Streptomyces cavourensis</name>
    <dbReference type="NCBI Taxonomy" id="67258"/>
    <lineage>
        <taxon>Bacteria</taxon>
        <taxon>Bacillati</taxon>
        <taxon>Actinomycetota</taxon>
        <taxon>Actinomycetes</taxon>
        <taxon>Kitasatosporales</taxon>
        <taxon>Streptomycetaceae</taxon>
        <taxon>Streptomyces</taxon>
    </lineage>
</organism>
<name>A0ABY5FHA9_9ACTN</name>